<keyword evidence="2" id="KW-1185">Reference proteome</keyword>
<gene>
    <name evidence="1" type="ORF">A11Q_2544</name>
</gene>
<sequence length="317" mass="37177">MIDFEYFYKNHLKSVLEPDELHPHHHKIQIGKLERFPEKPFDEAVRAAQLIGERLRDPVLCLSGGLDSEAMALAFLAAKVPFRAAIMVFSNDLNLYDIQHALDFCSEHNVPLQKIEIDPVEFLKQEQHLSLSSKYRTLSAERALYIHFLSQVKGEPVLGGEILRFESPQDHVELACPKDRDFSYWRYFLATQRKGIPYFHYYTPELTFSFMAHTSVSKKEFYQTNWTAKHSEFYQNKLQIYREAGFSIVDRPARQQKWHGYEQLKISFDNQGGSTESYNQQYRHIYGPLPVYDLNQFFLIDENDSIARQIFKSSMAE</sequence>
<proteinExistence type="predicted"/>
<dbReference type="PATRIC" id="fig|1184267.3.peg.2571"/>
<dbReference type="InterPro" id="IPR014729">
    <property type="entry name" value="Rossmann-like_a/b/a_fold"/>
</dbReference>
<reference evidence="1 2" key="1">
    <citation type="journal article" date="2013" name="ISME J.">
        <title>By their genes ye shall know them: genomic signatures of predatory bacteria.</title>
        <authorList>
            <person name="Pasternak Z."/>
            <person name="Pietrokovski S."/>
            <person name="Rotem O."/>
            <person name="Gophna U."/>
            <person name="Lurie-Weinberger M.N."/>
            <person name="Jurkevitch E."/>
        </authorList>
    </citation>
    <scope>NUCLEOTIDE SEQUENCE [LARGE SCALE GENOMIC DNA]</scope>
    <source>
        <strain evidence="1 2">JSS</strain>
    </source>
</reference>
<name>M4VE39_9BACT</name>
<organism evidence="1 2">
    <name type="scientific">Pseudobdellovibrio exovorus JSS</name>
    <dbReference type="NCBI Taxonomy" id="1184267"/>
    <lineage>
        <taxon>Bacteria</taxon>
        <taxon>Pseudomonadati</taxon>
        <taxon>Bdellovibrionota</taxon>
        <taxon>Bdellovibrionia</taxon>
        <taxon>Bdellovibrionales</taxon>
        <taxon>Pseudobdellovibrionaceae</taxon>
        <taxon>Pseudobdellovibrio</taxon>
    </lineage>
</organism>
<dbReference type="Proteomes" id="UP000012040">
    <property type="component" value="Chromosome"/>
</dbReference>
<dbReference type="RefSeq" id="WP_015471250.1">
    <property type="nucleotide sequence ID" value="NC_020813.1"/>
</dbReference>
<dbReference type="SUPFAM" id="SSF52402">
    <property type="entry name" value="Adenine nucleotide alpha hydrolases-like"/>
    <property type="match status" value="1"/>
</dbReference>
<dbReference type="HOGENOM" id="CLU_062179_0_0_7"/>
<dbReference type="KEGG" id="bex:A11Q_2544"/>
<evidence type="ECO:0000313" key="1">
    <source>
        <dbReference type="EMBL" id="AGH96760.1"/>
    </source>
</evidence>
<dbReference type="EMBL" id="CP003537">
    <property type="protein sequence ID" value="AGH96760.1"/>
    <property type="molecule type" value="Genomic_DNA"/>
</dbReference>
<evidence type="ECO:0008006" key="3">
    <source>
        <dbReference type="Google" id="ProtNLM"/>
    </source>
</evidence>
<dbReference type="Gene3D" id="3.40.50.620">
    <property type="entry name" value="HUPs"/>
    <property type="match status" value="1"/>
</dbReference>
<dbReference type="AlphaFoldDB" id="M4VE39"/>
<evidence type="ECO:0000313" key="2">
    <source>
        <dbReference type="Proteomes" id="UP000012040"/>
    </source>
</evidence>
<accession>M4VE39</accession>
<dbReference type="STRING" id="1184267.A11Q_2544"/>
<protein>
    <recommendedName>
        <fullName evidence="3">Asparagine synthetase domain-containing protein</fullName>
    </recommendedName>
</protein>